<proteinExistence type="predicted"/>
<dbReference type="AlphaFoldDB" id="A0A2I0KCM5"/>
<accession>A0A2I0KCM5</accession>
<name>A0A2I0KCM5_PUNGR</name>
<dbReference type="Proteomes" id="UP000233551">
    <property type="component" value="Unassembled WGS sequence"/>
</dbReference>
<gene>
    <name evidence="2" type="ORF">CRG98_013314</name>
</gene>
<organism evidence="2 3">
    <name type="scientific">Punica granatum</name>
    <name type="common">Pomegranate</name>
    <dbReference type="NCBI Taxonomy" id="22663"/>
    <lineage>
        <taxon>Eukaryota</taxon>
        <taxon>Viridiplantae</taxon>
        <taxon>Streptophyta</taxon>
        <taxon>Embryophyta</taxon>
        <taxon>Tracheophyta</taxon>
        <taxon>Spermatophyta</taxon>
        <taxon>Magnoliopsida</taxon>
        <taxon>eudicotyledons</taxon>
        <taxon>Gunneridae</taxon>
        <taxon>Pentapetalae</taxon>
        <taxon>rosids</taxon>
        <taxon>malvids</taxon>
        <taxon>Myrtales</taxon>
        <taxon>Lythraceae</taxon>
        <taxon>Punica</taxon>
    </lineage>
</organism>
<sequence>MLEFPIDSLAGIVNRRPRPLHRGHQYPQRTVATSMEGSGSLIGGPNSRIYRELRLGTPGQFRGCSLQSATPTPPSRSPIPTGDADDLGGGVGSPIGGPDPSFPFDFLLRTKMKK</sequence>
<feature type="region of interest" description="Disordered" evidence="1">
    <location>
        <begin position="60"/>
        <end position="114"/>
    </location>
</feature>
<evidence type="ECO:0000313" key="3">
    <source>
        <dbReference type="Proteomes" id="UP000233551"/>
    </source>
</evidence>
<evidence type="ECO:0000313" key="2">
    <source>
        <dbReference type="EMBL" id="PKI66288.1"/>
    </source>
</evidence>
<reference evidence="2 3" key="1">
    <citation type="submission" date="2017-11" db="EMBL/GenBank/DDBJ databases">
        <title>De-novo sequencing of pomegranate (Punica granatum L.) genome.</title>
        <authorList>
            <person name="Akparov Z."/>
            <person name="Amiraslanov A."/>
            <person name="Hajiyeva S."/>
            <person name="Abbasov M."/>
            <person name="Kaur K."/>
            <person name="Hamwieh A."/>
            <person name="Solovyev V."/>
            <person name="Salamov A."/>
            <person name="Braich B."/>
            <person name="Kosarev P."/>
            <person name="Mahmoud A."/>
            <person name="Hajiyev E."/>
            <person name="Babayeva S."/>
            <person name="Izzatullayeva V."/>
            <person name="Mammadov A."/>
            <person name="Mammadov A."/>
            <person name="Sharifova S."/>
            <person name="Ojaghi J."/>
            <person name="Eynullazada K."/>
            <person name="Bayramov B."/>
            <person name="Abdulazimova A."/>
            <person name="Shahmuradov I."/>
        </authorList>
    </citation>
    <scope>NUCLEOTIDE SEQUENCE [LARGE SCALE GENOMIC DNA]</scope>
    <source>
        <strain evidence="3">cv. AG2017</strain>
        <tissue evidence="2">Leaf</tissue>
    </source>
</reference>
<comment type="caution">
    <text evidence="2">The sequence shown here is derived from an EMBL/GenBank/DDBJ whole genome shotgun (WGS) entry which is preliminary data.</text>
</comment>
<keyword evidence="3" id="KW-1185">Reference proteome</keyword>
<dbReference type="EMBL" id="PGOL01000681">
    <property type="protein sequence ID" value="PKI66288.1"/>
    <property type="molecule type" value="Genomic_DNA"/>
</dbReference>
<evidence type="ECO:0000256" key="1">
    <source>
        <dbReference type="SAM" id="MobiDB-lite"/>
    </source>
</evidence>
<protein>
    <submittedName>
        <fullName evidence="2">Uncharacterized protein</fullName>
    </submittedName>
</protein>